<organism evidence="2 3">
    <name type="scientific">Neurospora intermedia</name>
    <dbReference type="NCBI Taxonomy" id="5142"/>
    <lineage>
        <taxon>Eukaryota</taxon>
        <taxon>Fungi</taxon>
        <taxon>Dikarya</taxon>
        <taxon>Ascomycota</taxon>
        <taxon>Pezizomycotina</taxon>
        <taxon>Sordariomycetes</taxon>
        <taxon>Sordariomycetidae</taxon>
        <taxon>Sordariales</taxon>
        <taxon>Sordariaceae</taxon>
        <taxon>Neurospora</taxon>
    </lineage>
</organism>
<evidence type="ECO:0000256" key="1">
    <source>
        <dbReference type="SAM" id="MobiDB-lite"/>
    </source>
</evidence>
<gene>
    <name evidence="2" type="ORF">QR685DRAFT_449065</name>
</gene>
<proteinExistence type="predicted"/>
<evidence type="ECO:0000313" key="2">
    <source>
        <dbReference type="EMBL" id="KAL0467314.1"/>
    </source>
</evidence>
<accession>A0ABR3D3W4</accession>
<sequence length="94" mass="10199">GIAVILDSTRQTRETLADEPSSSARINDRNLPLVNSQMPIPDYAVAGLALSRVSLTIDELSGPQLEGSSCMCSRKYTFRFHMVGLSVLVDPTCN</sequence>
<name>A0ABR3D3W4_NEUIN</name>
<evidence type="ECO:0000313" key="3">
    <source>
        <dbReference type="Proteomes" id="UP001451303"/>
    </source>
</evidence>
<feature type="non-terminal residue" evidence="2">
    <location>
        <position position="1"/>
    </location>
</feature>
<comment type="caution">
    <text evidence="2">The sequence shown here is derived from an EMBL/GenBank/DDBJ whole genome shotgun (WGS) entry which is preliminary data.</text>
</comment>
<feature type="region of interest" description="Disordered" evidence="1">
    <location>
        <begin position="1"/>
        <end position="24"/>
    </location>
</feature>
<protein>
    <submittedName>
        <fullName evidence="2">Uncharacterized protein</fullName>
    </submittedName>
</protein>
<dbReference type="EMBL" id="JAVLET010000010">
    <property type="protein sequence ID" value="KAL0467314.1"/>
    <property type="molecule type" value="Genomic_DNA"/>
</dbReference>
<dbReference type="Proteomes" id="UP001451303">
    <property type="component" value="Unassembled WGS sequence"/>
</dbReference>
<reference evidence="2 3" key="1">
    <citation type="submission" date="2023-09" db="EMBL/GenBank/DDBJ databases">
        <title>Multi-omics analysis of a traditional fermented food reveals byproduct-associated fungal strains for waste-to-food upcycling.</title>
        <authorList>
            <consortium name="Lawrence Berkeley National Laboratory"/>
            <person name="Rekdal V.M."/>
            <person name="Villalobos-Escobedo J.M."/>
            <person name="Rodriguez-Valeron N."/>
            <person name="Garcia M.O."/>
            <person name="Vasquez D.P."/>
            <person name="Damayanti I."/>
            <person name="Sorensen P.M."/>
            <person name="Baidoo E.E."/>
            <person name="De Carvalho A.C."/>
            <person name="Riley R."/>
            <person name="Lipzen A."/>
            <person name="He G."/>
            <person name="Yan M."/>
            <person name="Haridas S."/>
            <person name="Daum C."/>
            <person name="Yoshinaga Y."/>
            <person name="Ng V."/>
            <person name="Grigoriev I.V."/>
            <person name="Munk R."/>
            <person name="Nuraida L."/>
            <person name="Wijaya C.H."/>
            <person name="Morales P.-C."/>
            <person name="Keasling J.D."/>
        </authorList>
    </citation>
    <scope>NUCLEOTIDE SEQUENCE [LARGE SCALE GENOMIC DNA]</scope>
    <source>
        <strain evidence="2 3">FGSC 2613</strain>
    </source>
</reference>
<keyword evidence="3" id="KW-1185">Reference proteome</keyword>